<dbReference type="InterPro" id="IPR020422">
    <property type="entry name" value="TYR_PHOSPHATASE_DUAL_dom"/>
</dbReference>
<evidence type="ECO:0000256" key="3">
    <source>
        <dbReference type="ARBA" id="ARBA00022801"/>
    </source>
</evidence>
<accession>G0U2W4</accession>
<dbReference type="PROSITE" id="PS50056">
    <property type="entry name" value="TYR_PHOSPHATASE_2"/>
    <property type="match status" value="1"/>
</dbReference>
<feature type="domain" description="Tyrosine-protein phosphatase" evidence="5">
    <location>
        <begin position="120"/>
        <end position="268"/>
    </location>
</feature>
<dbReference type="InterPro" id="IPR029021">
    <property type="entry name" value="Prot-tyrosine_phosphatase-like"/>
</dbReference>
<dbReference type="SUPFAM" id="SSF52799">
    <property type="entry name" value="(Phosphotyrosine protein) phosphatases II"/>
    <property type="match status" value="1"/>
</dbReference>
<proteinExistence type="inferred from homology"/>
<dbReference type="VEuPathDB" id="TriTrypDB:TvY486_0904390"/>
<dbReference type="InterPro" id="IPR000340">
    <property type="entry name" value="Dual-sp_phosphatase_cat-dom"/>
</dbReference>
<dbReference type="InterPro" id="IPR000387">
    <property type="entry name" value="Tyr_Pase_dom"/>
</dbReference>
<gene>
    <name evidence="7" type="ORF">TVY486_0904390</name>
</gene>
<dbReference type="Pfam" id="PF00782">
    <property type="entry name" value="DSPc"/>
    <property type="match status" value="1"/>
</dbReference>
<evidence type="ECO:0000256" key="1">
    <source>
        <dbReference type="ARBA" id="ARBA00008601"/>
    </source>
</evidence>
<dbReference type="PANTHER" id="PTHR10159:SF519">
    <property type="entry name" value="DUAL SPECIFICITY PROTEIN PHOSPHATASE MPK3"/>
    <property type="match status" value="1"/>
</dbReference>
<dbReference type="Gene3D" id="3.90.190.10">
    <property type="entry name" value="Protein tyrosine phosphatase superfamily"/>
    <property type="match status" value="1"/>
</dbReference>
<dbReference type="GO" id="GO:0017017">
    <property type="term" value="F:MAP kinase tyrosine/serine/threonine phosphatase activity"/>
    <property type="evidence" value="ECO:0007669"/>
    <property type="project" value="TreeGrafter"/>
</dbReference>
<name>G0U2W4_TRYVY</name>
<dbReference type="EC" id="3.1.3.48" evidence="2"/>
<evidence type="ECO:0000259" key="6">
    <source>
        <dbReference type="PROSITE" id="PS50056"/>
    </source>
</evidence>
<evidence type="ECO:0000256" key="4">
    <source>
        <dbReference type="ARBA" id="ARBA00022912"/>
    </source>
</evidence>
<evidence type="ECO:0000313" key="7">
    <source>
        <dbReference type="EMBL" id="CCC50618.1"/>
    </source>
</evidence>
<comment type="similarity">
    <text evidence="1">Belongs to the protein-tyrosine phosphatase family. Non-receptor class dual specificity subfamily.</text>
</comment>
<dbReference type="OMA" id="VIINCCA"/>
<dbReference type="GO" id="GO:0005737">
    <property type="term" value="C:cytoplasm"/>
    <property type="evidence" value="ECO:0007669"/>
    <property type="project" value="TreeGrafter"/>
</dbReference>
<dbReference type="EMBL" id="HE573025">
    <property type="protein sequence ID" value="CCC50618.1"/>
    <property type="molecule type" value="Genomic_DNA"/>
</dbReference>
<evidence type="ECO:0000256" key="2">
    <source>
        <dbReference type="ARBA" id="ARBA00013064"/>
    </source>
</evidence>
<dbReference type="GO" id="GO:0033550">
    <property type="term" value="F:MAP kinase tyrosine phosphatase activity"/>
    <property type="evidence" value="ECO:0007669"/>
    <property type="project" value="TreeGrafter"/>
</dbReference>
<keyword evidence="4" id="KW-0904">Protein phosphatase</keyword>
<dbReference type="AlphaFoldDB" id="G0U2W4"/>
<reference evidence="7" key="1">
    <citation type="journal article" date="2012" name="Proc. Natl. Acad. Sci. U.S.A.">
        <title>Antigenic diversity is generated by distinct evolutionary mechanisms in African trypanosome species.</title>
        <authorList>
            <person name="Jackson A.P."/>
            <person name="Berry A."/>
            <person name="Aslett M."/>
            <person name="Allison H.C."/>
            <person name="Burton P."/>
            <person name="Vavrova-Anderson J."/>
            <person name="Brown R."/>
            <person name="Browne H."/>
            <person name="Corton N."/>
            <person name="Hauser H."/>
            <person name="Gamble J."/>
            <person name="Gilderthorp R."/>
            <person name="Marcello L."/>
            <person name="McQuillan J."/>
            <person name="Otto T.D."/>
            <person name="Quail M.A."/>
            <person name="Sanders M.J."/>
            <person name="van Tonder A."/>
            <person name="Ginger M.L."/>
            <person name="Field M.C."/>
            <person name="Barry J.D."/>
            <person name="Hertz-Fowler C."/>
            <person name="Berriman M."/>
        </authorList>
    </citation>
    <scope>NUCLEOTIDE SEQUENCE</scope>
    <source>
        <strain evidence="7">Y486</strain>
    </source>
</reference>
<evidence type="ECO:0000259" key="5">
    <source>
        <dbReference type="PROSITE" id="PS50054"/>
    </source>
</evidence>
<organism evidence="7">
    <name type="scientific">Trypanosoma vivax (strain Y486)</name>
    <dbReference type="NCBI Taxonomy" id="1055687"/>
    <lineage>
        <taxon>Eukaryota</taxon>
        <taxon>Discoba</taxon>
        <taxon>Euglenozoa</taxon>
        <taxon>Kinetoplastea</taxon>
        <taxon>Metakinetoplastina</taxon>
        <taxon>Trypanosomatida</taxon>
        <taxon>Trypanosomatidae</taxon>
        <taxon>Trypanosoma</taxon>
        <taxon>Duttonella</taxon>
    </lineage>
</organism>
<dbReference type="PROSITE" id="PS50054">
    <property type="entry name" value="TYR_PHOSPHATASE_DUAL"/>
    <property type="match status" value="1"/>
</dbReference>
<keyword evidence="3" id="KW-0378">Hydrolase</keyword>
<dbReference type="GO" id="GO:0008330">
    <property type="term" value="F:protein tyrosine/threonine phosphatase activity"/>
    <property type="evidence" value="ECO:0007669"/>
    <property type="project" value="TreeGrafter"/>
</dbReference>
<feature type="domain" description="Tyrosine specific protein phosphatases" evidence="6">
    <location>
        <begin position="191"/>
        <end position="242"/>
    </location>
</feature>
<dbReference type="GO" id="GO:0043409">
    <property type="term" value="P:negative regulation of MAPK cascade"/>
    <property type="evidence" value="ECO:0007669"/>
    <property type="project" value="TreeGrafter"/>
</dbReference>
<sequence length="269" mass="30043">MAIRSCSRSRDSVSPGGTPFVCHRRLSDCSTEVSCSPSTPRATVATPAFNFDAVLSPREITGMTDRRSSQLMTPKRGPASSVQMQAVLRTPQLTGEELRLRALLDTELALNKIDSLGNGSPAVTSLGNGLYVGRFPDEETLEILRRECVDVIINCCAGEYDSREVVSPEFEVHDLCAEDLNDYLILFHCYDRFSEIVSRAQRDGRRVFVHCIAGVNRSVTLCIAYMMQHYRMDPVSCVQHFRANGRVNILDNVGFRHQLVDFYLNPTCV</sequence>
<dbReference type="CDD" id="cd14498">
    <property type="entry name" value="DSP"/>
    <property type="match status" value="1"/>
</dbReference>
<dbReference type="SMART" id="SM00195">
    <property type="entry name" value="DSPc"/>
    <property type="match status" value="1"/>
</dbReference>
<protein>
    <recommendedName>
        <fullName evidence="2">protein-tyrosine-phosphatase</fullName>
        <ecNumber evidence="2">3.1.3.48</ecNumber>
    </recommendedName>
</protein>
<dbReference type="PANTHER" id="PTHR10159">
    <property type="entry name" value="DUAL SPECIFICITY PROTEIN PHOSPHATASE"/>
    <property type="match status" value="1"/>
</dbReference>